<dbReference type="EMBL" id="SGIS01000079">
    <property type="protein sequence ID" value="RZF59158.1"/>
    <property type="molecule type" value="Genomic_DNA"/>
</dbReference>
<evidence type="ECO:0000256" key="2">
    <source>
        <dbReference type="ARBA" id="ARBA00022448"/>
    </source>
</evidence>
<keyword evidence="9" id="KW-0472">Membrane</keyword>
<dbReference type="SUPFAM" id="SSF56935">
    <property type="entry name" value="Porins"/>
    <property type="match status" value="1"/>
</dbReference>
<keyword evidence="12" id="KW-0675">Receptor</keyword>
<evidence type="ECO:0000256" key="6">
    <source>
        <dbReference type="ARBA" id="ARBA00023004"/>
    </source>
</evidence>
<dbReference type="GO" id="GO:0009279">
    <property type="term" value="C:cell outer membrane"/>
    <property type="evidence" value="ECO:0007669"/>
    <property type="project" value="UniProtKB-SubCell"/>
</dbReference>
<evidence type="ECO:0000256" key="8">
    <source>
        <dbReference type="ARBA" id="ARBA00023077"/>
    </source>
</evidence>
<sequence length="282" mass="31213">MNALLVATAANATSVQPVRTVTYQAWLPKAGVTYGVARDVSLSATAQRGYRAGGSGFNQQRGQHFEYNPEYTWNYELALRSQWFDRRLTVNANVYYIDWRDQQVSVQLTPGSVFDTQVINAGKSRLYGAELELSGRPTRRLNLYMGGGYSSTKFEDSPSSAGQLFQFVPGNQFANAPHWTVSGGATWQHPTGLFANVNANYRSGYFQDIVDQPAIAPARDIEGRTLVNAKVGWQGRHFGAFLIASNIFDVVKPTQSFVDFDGRTRGAVSDPRILGLSFEGRF</sequence>
<dbReference type="AlphaFoldDB" id="A0A4V2DBU0"/>
<dbReference type="InterPro" id="IPR039426">
    <property type="entry name" value="TonB-dep_rcpt-like"/>
</dbReference>
<keyword evidence="13" id="KW-1185">Reference proteome</keyword>
<keyword evidence="6" id="KW-0408">Iron</keyword>
<dbReference type="Proteomes" id="UP000292085">
    <property type="component" value="Unassembled WGS sequence"/>
</dbReference>
<comment type="subcellular location">
    <subcellularLocation>
        <location evidence="1">Cell outer membrane</location>
        <topology evidence="1">Multi-pass membrane protein</topology>
    </subcellularLocation>
</comment>
<evidence type="ECO:0000313" key="13">
    <source>
        <dbReference type="Proteomes" id="UP000292085"/>
    </source>
</evidence>
<keyword evidence="3" id="KW-1134">Transmembrane beta strand</keyword>
<keyword evidence="2" id="KW-0813">Transport</keyword>
<dbReference type="InterPro" id="IPR036942">
    <property type="entry name" value="Beta-barrel_TonB_sf"/>
</dbReference>
<accession>A0A4V2DBU0</accession>
<evidence type="ECO:0000256" key="5">
    <source>
        <dbReference type="ARBA" id="ARBA00022692"/>
    </source>
</evidence>
<proteinExistence type="predicted"/>
<dbReference type="PANTHER" id="PTHR32552">
    <property type="entry name" value="FERRICHROME IRON RECEPTOR-RELATED"/>
    <property type="match status" value="1"/>
</dbReference>
<dbReference type="PANTHER" id="PTHR32552:SF81">
    <property type="entry name" value="TONB-DEPENDENT OUTER MEMBRANE RECEPTOR"/>
    <property type="match status" value="1"/>
</dbReference>
<keyword evidence="4" id="KW-0410">Iron transport</keyword>
<evidence type="ECO:0000256" key="10">
    <source>
        <dbReference type="ARBA" id="ARBA00023237"/>
    </source>
</evidence>
<reference evidence="12 13" key="1">
    <citation type="submission" date="2019-02" db="EMBL/GenBank/DDBJ databases">
        <authorList>
            <person name="Li Y."/>
        </authorList>
    </citation>
    <scope>NUCLEOTIDE SEQUENCE [LARGE SCALE GENOMIC DNA]</scope>
    <source>
        <strain evidence="12 13">3-7</strain>
    </source>
</reference>
<comment type="caution">
    <text evidence="12">The sequence shown here is derived from an EMBL/GenBank/DDBJ whole genome shotgun (WGS) entry which is preliminary data.</text>
</comment>
<dbReference type="InterPro" id="IPR000531">
    <property type="entry name" value="Beta-barrel_TonB"/>
</dbReference>
<keyword evidence="8" id="KW-0798">TonB box</keyword>
<dbReference type="Pfam" id="PF00593">
    <property type="entry name" value="TonB_dep_Rec_b-barrel"/>
    <property type="match status" value="1"/>
</dbReference>
<evidence type="ECO:0000313" key="12">
    <source>
        <dbReference type="EMBL" id="RZF59158.1"/>
    </source>
</evidence>
<dbReference type="OrthoDB" id="9760333at2"/>
<keyword evidence="5" id="KW-0812">Transmembrane</keyword>
<name>A0A4V2DBU0_9SPHN</name>
<evidence type="ECO:0000256" key="7">
    <source>
        <dbReference type="ARBA" id="ARBA00023065"/>
    </source>
</evidence>
<protein>
    <submittedName>
        <fullName evidence="12">TonB-dependent receptor</fullName>
    </submittedName>
</protein>
<organism evidence="12 13">
    <name type="scientific">Sphingomonas populi</name>
    <dbReference type="NCBI Taxonomy" id="2484750"/>
    <lineage>
        <taxon>Bacteria</taxon>
        <taxon>Pseudomonadati</taxon>
        <taxon>Pseudomonadota</taxon>
        <taxon>Alphaproteobacteria</taxon>
        <taxon>Sphingomonadales</taxon>
        <taxon>Sphingomonadaceae</taxon>
        <taxon>Sphingomonas</taxon>
    </lineage>
</organism>
<evidence type="ECO:0000256" key="1">
    <source>
        <dbReference type="ARBA" id="ARBA00004571"/>
    </source>
</evidence>
<evidence type="ECO:0000256" key="3">
    <source>
        <dbReference type="ARBA" id="ARBA00022452"/>
    </source>
</evidence>
<dbReference type="GO" id="GO:0006826">
    <property type="term" value="P:iron ion transport"/>
    <property type="evidence" value="ECO:0007669"/>
    <property type="project" value="UniProtKB-KW"/>
</dbReference>
<keyword evidence="7" id="KW-0406">Ion transport</keyword>
<evidence type="ECO:0000259" key="11">
    <source>
        <dbReference type="Pfam" id="PF00593"/>
    </source>
</evidence>
<feature type="domain" description="TonB-dependent receptor-like beta-barrel" evidence="11">
    <location>
        <begin position="17"/>
        <end position="236"/>
    </location>
</feature>
<gene>
    <name evidence="12" type="ORF">EWE75_23200</name>
</gene>
<evidence type="ECO:0000256" key="4">
    <source>
        <dbReference type="ARBA" id="ARBA00022496"/>
    </source>
</evidence>
<keyword evidence="10" id="KW-0998">Cell outer membrane</keyword>
<evidence type="ECO:0000256" key="9">
    <source>
        <dbReference type="ARBA" id="ARBA00023136"/>
    </source>
</evidence>
<dbReference type="Gene3D" id="2.40.170.20">
    <property type="entry name" value="TonB-dependent receptor, beta-barrel domain"/>
    <property type="match status" value="1"/>
</dbReference>